<evidence type="ECO:0000313" key="2">
    <source>
        <dbReference type="EMBL" id="PLN77896.1"/>
    </source>
</evidence>
<organism evidence="2 3">
    <name type="scientific">Aspergillus taichungensis</name>
    <dbReference type="NCBI Taxonomy" id="482145"/>
    <lineage>
        <taxon>Eukaryota</taxon>
        <taxon>Fungi</taxon>
        <taxon>Dikarya</taxon>
        <taxon>Ascomycota</taxon>
        <taxon>Pezizomycotina</taxon>
        <taxon>Eurotiomycetes</taxon>
        <taxon>Eurotiomycetidae</taxon>
        <taxon>Eurotiales</taxon>
        <taxon>Aspergillaceae</taxon>
        <taxon>Aspergillus</taxon>
        <taxon>Aspergillus subgen. Circumdati</taxon>
    </lineage>
</organism>
<dbReference type="EMBL" id="KZ559586">
    <property type="protein sequence ID" value="PLN77896.1"/>
    <property type="molecule type" value="Genomic_DNA"/>
</dbReference>
<dbReference type="Proteomes" id="UP000235023">
    <property type="component" value="Unassembled WGS sequence"/>
</dbReference>
<keyword evidence="1" id="KW-0472">Membrane</keyword>
<sequence length="102" mass="11373">MDSPPQPINPTYHSHLGLVVVSADARLISPMMCPAGCDRDSIRNQDTGKTGYALTWSCLGVFLGLNLFLGSVFLFPPRVEAWVSRYARIRYGDGDENRKEKK</sequence>
<reference evidence="3" key="1">
    <citation type="submission" date="2017-12" db="EMBL/GenBank/DDBJ databases">
        <authorList>
            <consortium name="DOE Joint Genome Institute"/>
            <person name="Mondo S.J."/>
            <person name="Kjaerbolling I."/>
            <person name="Vesth T.C."/>
            <person name="Frisvad J.C."/>
            <person name="Nybo J.L."/>
            <person name="Theobald S."/>
            <person name="Kuo A."/>
            <person name="Bowyer P."/>
            <person name="Matsuda Y."/>
            <person name="Lyhne E.K."/>
            <person name="Kogle M.E."/>
            <person name="Clum A."/>
            <person name="Lipzen A."/>
            <person name="Salamov A."/>
            <person name="Ngan C.Y."/>
            <person name="Daum C."/>
            <person name="Chiniquy J."/>
            <person name="Barry K."/>
            <person name="LaButti K."/>
            <person name="Haridas S."/>
            <person name="Simmons B.A."/>
            <person name="Magnuson J.K."/>
            <person name="Mortensen U.H."/>
            <person name="Larsen T.O."/>
            <person name="Grigoriev I.V."/>
            <person name="Baker S.E."/>
            <person name="Andersen M.R."/>
            <person name="Nordberg H.P."/>
            <person name="Cantor M.N."/>
            <person name="Hua S.X."/>
        </authorList>
    </citation>
    <scope>NUCLEOTIDE SEQUENCE [LARGE SCALE GENOMIC DNA]</scope>
    <source>
        <strain evidence="3">IBT 19404</strain>
    </source>
</reference>
<keyword evidence="1" id="KW-0812">Transmembrane</keyword>
<evidence type="ECO:0000256" key="1">
    <source>
        <dbReference type="SAM" id="Phobius"/>
    </source>
</evidence>
<feature type="transmembrane region" description="Helical" evidence="1">
    <location>
        <begin position="53"/>
        <end position="75"/>
    </location>
</feature>
<name>A0A2J5HL74_9EURO</name>
<protein>
    <submittedName>
        <fullName evidence="2">Uncharacterized protein</fullName>
    </submittedName>
</protein>
<keyword evidence="3" id="KW-1185">Reference proteome</keyword>
<proteinExistence type="predicted"/>
<accession>A0A2J5HL74</accession>
<gene>
    <name evidence="2" type="ORF">BDW42DRAFT_175920</name>
</gene>
<evidence type="ECO:0000313" key="3">
    <source>
        <dbReference type="Proteomes" id="UP000235023"/>
    </source>
</evidence>
<dbReference type="AlphaFoldDB" id="A0A2J5HL74"/>
<feature type="non-terminal residue" evidence="2">
    <location>
        <position position="102"/>
    </location>
</feature>
<keyword evidence="1" id="KW-1133">Transmembrane helix</keyword>